<dbReference type="EMBL" id="ML987192">
    <property type="protein sequence ID" value="KAF2252064.1"/>
    <property type="molecule type" value="Genomic_DNA"/>
</dbReference>
<dbReference type="OrthoDB" id="3801602at2759"/>
<proteinExistence type="predicted"/>
<name>A0A6A6INB6_9PLEO</name>
<feature type="region of interest" description="Disordered" evidence="1">
    <location>
        <begin position="42"/>
        <end position="84"/>
    </location>
</feature>
<dbReference type="AlphaFoldDB" id="A0A6A6INB6"/>
<feature type="compositionally biased region" description="Polar residues" evidence="1">
    <location>
        <begin position="308"/>
        <end position="319"/>
    </location>
</feature>
<feature type="compositionally biased region" description="Low complexity" evidence="1">
    <location>
        <begin position="344"/>
        <end position="354"/>
    </location>
</feature>
<feature type="compositionally biased region" description="Acidic residues" evidence="1">
    <location>
        <begin position="366"/>
        <end position="378"/>
    </location>
</feature>
<feature type="compositionally biased region" description="Polar residues" evidence="1">
    <location>
        <begin position="190"/>
        <end position="214"/>
    </location>
</feature>
<keyword evidence="3" id="KW-1185">Reference proteome</keyword>
<dbReference type="Proteomes" id="UP000800094">
    <property type="component" value="Unassembled WGS sequence"/>
</dbReference>
<feature type="compositionally biased region" description="Low complexity" evidence="1">
    <location>
        <begin position="441"/>
        <end position="451"/>
    </location>
</feature>
<feature type="region of interest" description="Disordered" evidence="1">
    <location>
        <begin position="599"/>
        <end position="629"/>
    </location>
</feature>
<dbReference type="GeneID" id="54581742"/>
<gene>
    <name evidence="2" type="ORF">BU26DRAFT_516765</name>
</gene>
<evidence type="ECO:0000256" key="1">
    <source>
        <dbReference type="SAM" id="MobiDB-lite"/>
    </source>
</evidence>
<feature type="compositionally biased region" description="Low complexity" evidence="1">
    <location>
        <begin position="420"/>
        <end position="434"/>
    </location>
</feature>
<feature type="region of interest" description="Disordered" evidence="1">
    <location>
        <begin position="149"/>
        <end position="319"/>
    </location>
</feature>
<organism evidence="2 3">
    <name type="scientific">Trematosphaeria pertusa</name>
    <dbReference type="NCBI Taxonomy" id="390896"/>
    <lineage>
        <taxon>Eukaryota</taxon>
        <taxon>Fungi</taxon>
        <taxon>Dikarya</taxon>
        <taxon>Ascomycota</taxon>
        <taxon>Pezizomycotina</taxon>
        <taxon>Dothideomycetes</taxon>
        <taxon>Pleosporomycetidae</taxon>
        <taxon>Pleosporales</taxon>
        <taxon>Massarineae</taxon>
        <taxon>Trematosphaeriaceae</taxon>
        <taxon>Trematosphaeria</taxon>
    </lineage>
</organism>
<feature type="compositionally biased region" description="Low complexity" evidence="1">
    <location>
        <begin position="284"/>
        <end position="295"/>
    </location>
</feature>
<feature type="compositionally biased region" description="Basic and acidic residues" evidence="1">
    <location>
        <begin position="155"/>
        <end position="164"/>
    </location>
</feature>
<feature type="region of interest" description="Disordered" evidence="1">
    <location>
        <begin position="541"/>
        <end position="579"/>
    </location>
</feature>
<reference evidence="2" key="1">
    <citation type="journal article" date="2020" name="Stud. Mycol.">
        <title>101 Dothideomycetes genomes: a test case for predicting lifestyles and emergence of pathogens.</title>
        <authorList>
            <person name="Haridas S."/>
            <person name="Albert R."/>
            <person name="Binder M."/>
            <person name="Bloem J."/>
            <person name="Labutti K."/>
            <person name="Salamov A."/>
            <person name="Andreopoulos B."/>
            <person name="Baker S."/>
            <person name="Barry K."/>
            <person name="Bills G."/>
            <person name="Bluhm B."/>
            <person name="Cannon C."/>
            <person name="Castanera R."/>
            <person name="Culley D."/>
            <person name="Daum C."/>
            <person name="Ezra D."/>
            <person name="Gonzalez J."/>
            <person name="Henrissat B."/>
            <person name="Kuo A."/>
            <person name="Liang C."/>
            <person name="Lipzen A."/>
            <person name="Lutzoni F."/>
            <person name="Magnuson J."/>
            <person name="Mondo S."/>
            <person name="Nolan M."/>
            <person name="Ohm R."/>
            <person name="Pangilinan J."/>
            <person name="Park H.-J."/>
            <person name="Ramirez L."/>
            <person name="Alfaro M."/>
            <person name="Sun H."/>
            <person name="Tritt A."/>
            <person name="Yoshinaga Y."/>
            <person name="Zwiers L.-H."/>
            <person name="Turgeon B."/>
            <person name="Goodwin S."/>
            <person name="Spatafora J."/>
            <person name="Crous P."/>
            <person name="Grigoriev I."/>
        </authorList>
    </citation>
    <scope>NUCLEOTIDE SEQUENCE</scope>
    <source>
        <strain evidence="2">CBS 122368</strain>
    </source>
</reference>
<protein>
    <submittedName>
        <fullName evidence="2">Uncharacterized protein</fullName>
    </submittedName>
</protein>
<dbReference type="RefSeq" id="XP_033687068.1">
    <property type="nucleotide sequence ID" value="XM_033828412.1"/>
</dbReference>
<accession>A0A6A6INB6</accession>
<feature type="region of interest" description="Disordered" evidence="1">
    <location>
        <begin position="332"/>
        <end position="482"/>
    </location>
</feature>
<sequence length="629" mass="67104">MSAVPVAKFQPALVKGAPGTKDIRNQLSCGLSQDEEADIAYEDNEISSLTAARPTHTPLESPSLRSSRKKRPITPDPRPELTSDILRQQQCDRSSILREPSILPRDPALLTLQQHQKGGAFVNNILRNARSQNWAPGLGQIFERDDQDVAMEDDQSVKEMHETPPDTPKSAPKFSRDGRDVTLPSPKSGCASNFSPNTFNALPRSPRTNQASPNTSTVSRSSSVADTGSSPRLEGKPTTISGNVRGTTVPPGQPSGAPLFGLSLQGPSRKPLPATQFKIPTLPASAVNGSSVAASEGTSPRRERAATVASQASSRTLANSSIAALDKLRSEREASAATQISLVSSPSAKTATSPARKRRREVNLSDSDDDDDDADDGGGSDFEPSPPSSPDVPLRKSAATRVPVPKKAKVAYGKNNYGFKPTTLTPPKAAPRTPQSKSNGAATPRTTPAAPRRSKTAGLQTPPATPTPSGGSRAASVRPATRTKVVYGKSLGSSLRAVLPRLSERRAKVRALSRIEQLADGDREFLSEEDIRVADEREEKLKGNAGLSTPDELDGRLRGMSITPVPQGEGAAGDDEESVYGREQWMRDRMLGDRYVAKSMAGTEEQEESDAEPDTEGMRLVNGRIVPRG</sequence>
<evidence type="ECO:0000313" key="2">
    <source>
        <dbReference type="EMBL" id="KAF2252064.1"/>
    </source>
</evidence>
<feature type="compositionally biased region" description="Low complexity" evidence="1">
    <location>
        <begin position="215"/>
        <end position="224"/>
    </location>
</feature>
<feature type="compositionally biased region" description="Acidic residues" evidence="1">
    <location>
        <begin position="604"/>
        <end position="615"/>
    </location>
</feature>
<evidence type="ECO:0000313" key="3">
    <source>
        <dbReference type="Proteomes" id="UP000800094"/>
    </source>
</evidence>